<keyword evidence="4" id="KW-1185">Reference proteome</keyword>
<dbReference type="SUPFAM" id="SSF53448">
    <property type="entry name" value="Nucleotide-diphospho-sugar transferases"/>
    <property type="match status" value="1"/>
</dbReference>
<dbReference type="PANTHER" id="PTHR22916:SF3">
    <property type="entry name" value="UDP-GLCNAC:BETAGAL BETA-1,3-N-ACETYLGLUCOSAMINYLTRANSFERASE-LIKE PROTEIN 1"/>
    <property type="match status" value="1"/>
</dbReference>
<dbReference type="Proteomes" id="UP001596143">
    <property type="component" value="Unassembled WGS sequence"/>
</dbReference>
<dbReference type="GO" id="GO:0016757">
    <property type="term" value="F:glycosyltransferase activity"/>
    <property type="evidence" value="ECO:0007669"/>
    <property type="project" value="UniProtKB-KW"/>
</dbReference>
<reference evidence="4" key="1">
    <citation type="journal article" date="2019" name="Int. J. Syst. Evol. Microbiol.">
        <title>The Global Catalogue of Microorganisms (GCM) 10K type strain sequencing project: providing services to taxonomists for standard genome sequencing and annotation.</title>
        <authorList>
            <consortium name="The Broad Institute Genomics Platform"/>
            <consortium name="The Broad Institute Genome Sequencing Center for Infectious Disease"/>
            <person name="Wu L."/>
            <person name="Ma J."/>
        </authorList>
    </citation>
    <scope>NUCLEOTIDE SEQUENCE [LARGE SCALE GENOMIC DNA]</scope>
    <source>
        <strain evidence="4">CGMCC 1.15790</strain>
    </source>
</reference>
<accession>A0ABW0U5J9</accession>
<comment type="similarity">
    <text evidence="1">Belongs to the glycosyltransferase 2 family.</text>
</comment>
<name>A0ABW0U5J9_9BACI</name>
<gene>
    <name evidence="3" type="ORF">ACFPTR_01615</name>
</gene>
<dbReference type="InterPro" id="IPR001173">
    <property type="entry name" value="Glyco_trans_2-like"/>
</dbReference>
<evidence type="ECO:0000313" key="4">
    <source>
        <dbReference type="Proteomes" id="UP001596143"/>
    </source>
</evidence>
<dbReference type="EMBL" id="JBHSPF010000007">
    <property type="protein sequence ID" value="MFC5627595.1"/>
    <property type="molecule type" value="Genomic_DNA"/>
</dbReference>
<protein>
    <submittedName>
        <fullName evidence="3">Glycosyltransferase</fullName>
        <ecNumber evidence="3">2.4.-.-</ecNumber>
    </submittedName>
</protein>
<organism evidence="3 4">
    <name type="scientific">Aliibacillus thermotolerans</name>
    <dbReference type="NCBI Taxonomy" id="1834418"/>
    <lineage>
        <taxon>Bacteria</taxon>
        <taxon>Bacillati</taxon>
        <taxon>Bacillota</taxon>
        <taxon>Bacilli</taxon>
        <taxon>Bacillales</taxon>
        <taxon>Bacillaceae</taxon>
        <taxon>Aliibacillus</taxon>
    </lineage>
</organism>
<dbReference type="PANTHER" id="PTHR22916">
    <property type="entry name" value="GLYCOSYLTRANSFERASE"/>
    <property type="match status" value="1"/>
</dbReference>
<evidence type="ECO:0000313" key="3">
    <source>
        <dbReference type="EMBL" id="MFC5627595.1"/>
    </source>
</evidence>
<feature type="domain" description="Glycosyltransferase 2-like" evidence="2">
    <location>
        <begin position="6"/>
        <end position="164"/>
    </location>
</feature>
<evidence type="ECO:0000256" key="1">
    <source>
        <dbReference type="ARBA" id="ARBA00006739"/>
    </source>
</evidence>
<dbReference type="EC" id="2.4.-.-" evidence="3"/>
<sequence length="233" mass="27181">MNAKVSIIIPFYNCPYINKAIDSALHQTYPNIEIIVVNDGSTKHQLNLHRLRKIKSFRYIEKGNGGTASALNMGIRNATGEYVAWLSSDDVLNKRKVEKQVMFMMQRKFHVSHTNFSIINKHGLTTHPKAGISYTNRRLFVRNLLKSCFINGSTVMFKKDIFHHVGYFDEQIRYAHDYDLWLRIASHYPFGYIDQPLTKYRVHRQMGSLKNTQAQITEAQLIRMKYEPLLKNI</sequence>
<keyword evidence="3" id="KW-0808">Transferase</keyword>
<dbReference type="Gene3D" id="3.90.550.10">
    <property type="entry name" value="Spore Coat Polysaccharide Biosynthesis Protein SpsA, Chain A"/>
    <property type="match status" value="1"/>
</dbReference>
<proteinExistence type="inferred from homology"/>
<keyword evidence="3" id="KW-0328">Glycosyltransferase</keyword>
<evidence type="ECO:0000259" key="2">
    <source>
        <dbReference type="Pfam" id="PF00535"/>
    </source>
</evidence>
<dbReference type="RefSeq" id="WP_270895519.1">
    <property type="nucleotide sequence ID" value="NZ_JBHSPF010000007.1"/>
</dbReference>
<comment type="caution">
    <text evidence="3">The sequence shown here is derived from an EMBL/GenBank/DDBJ whole genome shotgun (WGS) entry which is preliminary data.</text>
</comment>
<dbReference type="Pfam" id="PF00535">
    <property type="entry name" value="Glycos_transf_2"/>
    <property type="match status" value="1"/>
</dbReference>
<dbReference type="InterPro" id="IPR029044">
    <property type="entry name" value="Nucleotide-diphossugar_trans"/>
</dbReference>